<dbReference type="GO" id="GO:0046872">
    <property type="term" value="F:metal ion binding"/>
    <property type="evidence" value="ECO:0007669"/>
    <property type="project" value="InterPro"/>
</dbReference>
<evidence type="ECO:0000256" key="2">
    <source>
        <dbReference type="ARBA" id="ARBA00022448"/>
    </source>
</evidence>
<name>A0A7V3KMY0_UNCW3</name>
<comment type="caution">
    <text evidence="4">The sequence shown here is derived from an EMBL/GenBank/DDBJ whole genome shotgun (WGS) entry which is preliminary data.</text>
</comment>
<accession>A0A7V3KMY0</accession>
<dbReference type="SUPFAM" id="SSF53807">
    <property type="entry name" value="Helical backbone' metal receptor"/>
    <property type="match status" value="1"/>
</dbReference>
<dbReference type="PANTHER" id="PTHR42953:SF3">
    <property type="entry name" value="HIGH-AFFINITY ZINC UPTAKE SYSTEM PROTEIN ZNUA"/>
    <property type="match status" value="1"/>
</dbReference>
<evidence type="ECO:0000256" key="3">
    <source>
        <dbReference type="ARBA" id="ARBA00022729"/>
    </source>
</evidence>
<gene>
    <name evidence="4" type="ORF">ENV38_01765</name>
</gene>
<dbReference type="InterPro" id="IPR006127">
    <property type="entry name" value="ZnuA-like"/>
</dbReference>
<dbReference type="Pfam" id="PF01297">
    <property type="entry name" value="ZnuA"/>
    <property type="match status" value="1"/>
</dbReference>
<sequence length="264" mass="30183">MSLLFLLVSTRIISVSIPPLASMVSYLAGEQYKVVSILNQTQNPHTYEIRPSDLKTAITSDLHIEVGDHLEGWGKRICEKRKNCLRIYDELESRNIKVSNPHIWLDLTLIPECARIIEKRLEKTFPQDSLLFRKNLNQFLLNFDSLKTELKDLFKNYSGTKVLLYHPSWNNFVEPLGLKVAGALVHHGEKEVSAGDFAKWVQRIKSENIRLIIAEKNMPSQICENLAKESGTCYVLLNPLFGGDFLDGLREQAVFIKKGLECRK</sequence>
<dbReference type="InterPro" id="IPR050492">
    <property type="entry name" value="Bact_metal-bind_prot9"/>
</dbReference>
<protein>
    <submittedName>
        <fullName evidence="4">Zinc ABC transporter substrate-binding protein</fullName>
    </submittedName>
</protein>
<dbReference type="AlphaFoldDB" id="A0A7V3KMY0"/>
<comment type="similarity">
    <text evidence="1">Belongs to the bacterial solute-binding protein 9 family.</text>
</comment>
<evidence type="ECO:0000313" key="4">
    <source>
        <dbReference type="EMBL" id="HGB35619.1"/>
    </source>
</evidence>
<dbReference type="EMBL" id="DTGD01000070">
    <property type="protein sequence ID" value="HGB35619.1"/>
    <property type="molecule type" value="Genomic_DNA"/>
</dbReference>
<dbReference type="PANTHER" id="PTHR42953">
    <property type="entry name" value="HIGH-AFFINITY ZINC UPTAKE SYSTEM PROTEIN ZNUA-RELATED"/>
    <property type="match status" value="1"/>
</dbReference>
<dbReference type="Gene3D" id="3.40.50.1980">
    <property type="entry name" value="Nitrogenase molybdenum iron protein domain"/>
    <property type="match status" value="2"/>
</dbReference>
<reference evidence="4" key="1">
    <citation type="journal article" date="2020" name="mSystems">
        <title>Genome- and Community-Level Interaction Insights into Carbon Utilization and Element Cycling Functions of Hydrothermarchaeota in Hydrothermal Sediment.</title>
        <authorList>
            <person name="Zhou Z."/>
            <person name="Liu Y."/>
            <person name="Xu W."/>
            <person name="Pan J."/>
            <person name="Luo Z.H."/>
            <person name="Li M."/>
        </authorList>
    </citation>
    <scope>NUCLEOTIDE SEQUENCE [LARGE SCALE GENOMIC DNA]</scope>
    <source>
        <strain evidence="4">SpSt-754</strain>
    </source>
</reference>
<keyword evidence="3" id="KW-0732">Signal</keyword>
<organism evidence="4">
    <name type="scientific">candidate division WOR-3 bacterium</name>
    <dbReference type="NCBI Taxonomy" id="2052148"/>
    <lineage>
        <taxon>Bacteria</taxon>
        <taxon>Bacteria division WOR-3</taxon>
    </lineage>
</organism>
<proteinExistence type="inferred from homology"/>
<evidence type="ECO:0000256" key="1">
    <source>
        <dbReference type="ARBA" id="ARBA00011028"/>
    </source>
</evidence>
<keyword evidence="2" id="KW-0813">Transport</keyword>
<dbReference type="GO" id="GO:0030001">
    <property type="term" value="P:metal ion transport"/>
    <property type="evidence" value="ECO:0007669"/>
    <property type="project" value="InterPro"/>
</dbReference>